<dbReference type="PANTHER" id="PTHR47926:SF436">
    <property type="entry name" value="PENTATRICOPEPTIDE REPEAT-CONTAINING PROTEIN ELI1, CHLOROPLASTIC-LIKE ISOFORM X2"/>
    <property type="match status" value="1"/>
</dbReference>
<accession>A0A7I8LFQ7</accession>
<feature type="repeat" description="PPR" evidence="2">
    <location>
        <begin position="176"/>
        <end position="210"/>
    </location>
</feature>
<organism evidence="3 4">
    <name type="scientific">Spirodela intermedia</name>
    <name type="common">Intermediate duckweed</name>
    <dbReference type="NCBI Taxonomy" id="51605"/>
    <lineage>
        <taxon>Eukaryota</taxon>
        <taxon>Viridiplantae</taxon>
        <taxon>Streptophyta</taxon>
        <taxon>Embryophyta</taxon>
        <taxon>Tracheophyta</taxon>
        <taxon>Spermatophyta</taxon>
        <taxon>Magnoliopsida</taxon>
        <taxon>Liliopsida</taxon>
        <taxon>Araceae</taxon>
        <taxon>Lemnoideae</taxon>
        <taxon>Spirodela</taxon>
    </lineage>
</organism>
<sequence length="504" mass="54881">MAAAALSCLPSHNPTQGNRVIKREVMQGKPADAIIAYIRMQELGFSADNFTFPLLLKAASDLPSMITGAALHGQTTKTGYSNHAFVQTALMNMYSTLGQVDGASRVFMAMVHKDLVSWNSMLQAYVSNGRMDDAVELFAVMSVKDQVSFNTLISGFAKVRDTASAMLVFRGCPARDVVSWNTVISAYVRAGAIESARSLFAEMPEKNAASWNTLMAGYLQSHLYAEAVELFYEMKLRGSNPNHLTYASVLSACASMGLLTAGKKIHIQAGQAGLAWNPHIVASLIDMYSKCGNLEGALEVFYKAPHRDIFCWNAMISGLASHGHGETCIRLFDEMRAGGTKPDDITFIGLLSGCAHAGLVGEGRRIFEDMERRHGTMPKSEHYACLVDLLSRAGDLTAAYEIVETMPFEAEAAALGALLAACVGHGNLEIGEAVAARMVERADRLTDGEYMMLANLYAACGRWEEAGRWRGRMNNEDGLKKTAGWSEIEVVGRVYRFQAGERVH</sequence>
<protein>
    <submittedName>
        <fullName evidence="3">Uncharacterized protein</fullName>
    </submittedName>
</protein>
<gene>
    <name evidence="3" type="ORF">SI8410_14018783</name>
</gene>
<dbReference type="GO" id="GO:0009451">
    <property type="term" value="P:RNA modification"/>
    <property type="evidence" value="ECO:0007669"/>
    <property type="project" value="InterPro"/>
</dbReference>
<dbReference type="InterPro" id="IPR011990">
    <property type="entry name" value="TPR-like_helical_dom_sf"/>
</dbReference>
<dbReference type="NCBIfam" id="TIGR00756">
    <property type="entry name" value="PPR"/>
    <property type="match status" value="5"/>
</dbReference>
<dbReference type="AlphaFoldDB" id="A0A7I8LFQ7"/>
<evidence type="ECO:0000313" key="4">
    <source>
        <dbReference type="Proteomes" id="UP000663760"/>
    </source>
</evidence>
<dbReference type="EMBL" id="LR746277">
    <property type="protein sequence ID" value="CAA7408105.1"/>
    <property type="molecule type" value="Genomic_DNA"/>
</dbReference>
<proteinExistence type="predicted"/>
<dbReference type="PANTHER" id="PTHR47926">
    <property type="entry name" value="PENTATRICOPEPTIDE REPEAT-CONTAINING PROTEIN"/>
    <property type="match status" value="1"/>
</dbReference>
<evidence type="ECO:0000256" key="1">
    <source>
        <dbReference type="ARBA" id="ARBA00022737"/>
    </source>
</evidence>
<feature type="repeat" description="PPR" evidence="2">
    <location>
        <begin position="308"/>
        <end position="342"/>
    </location>
</feature>
<dbReference type="Proteomes" id="UP000663760">
    <property type="component" value="Chromosome 14"/>
</dbReference>
<evidence type="ECO:0000256" key="2">
    <source>
        <dbReference type="PROSITE-ProRule" id="PRU00708"/>
    </source>
</evidence>
<feature type="repeat" description="PPR" evidence="2">
    <location>
        <begin position="114"/>
        <end position="148"/>
    </location>
</feature>
<feature type="repeat" description="PPR" evidence="2">
    <location>
        <begin position="343"/>
        <end position="373"/>
    </location>
</feature>
<dbReference type="PROSITE" id="PS51375">
    <property type="entry name" value="PPR"/>
    <property type="match status" value="4"/>
</dbReference>
<keyword evidence="4" id="KW-1185">Reference proteome</keyword>
<name>A0A7I8LFQ7_SPIIN</name>
<dbReference type="Pfam" id="PF13041">
    <property type="entry name" value="PPR_2"/>
    <property type="match status" value="2"/>
</dbReference>
<dbReference type="GO" id="GO:0003723">
    <property type="term" value="F:RNA binding"/>
    <property type="evidence" value="ECO:0007669"/>
    <property type="project" value="InterPro"/>
</dbReference>
<dbReference type="Gene3D" id="1.25.40.10">
    <property type="entry name" value="Tetratricopeptide repeat domain"/>
    <property type="match status" value="3"/>
</dbReference>
<dbReference type="Pfam" id="PF01535">
    <property type="entry name" value="PPR"/>
    <property type="match status" value="4"/>
</dbReference>
<dbReference type="OrthoDB" id="185373at2759"/>
<dbReference type="FunFam" id="1.25.40.10:FF:000184">
    <property type="entry name" value="Pentatricopeptide repeat-containing protein, chloroplastic"/>
    <property type="match status" value="1"/>
</dbReference>
<dbReference type="Pfam" id="PF20431">
    <property type="entry name" value="E_motif"/>
    <property type="match status" value="1"/>
</dbReference>
<dbReference type="InterPro" id="IPR002885">
    <property type="entry name" value="PPR_rpt"/>
</dbReference>
<reference evidence="3" key="1">
    <citation type="submission" date="2020-02" db="EMBL/GenBank/DDBJ databases">
        <authorList>
            <person name="Scholz U."/>
            <person name="Mascher M."/>
            <person name="Fiebig A."/>
        </authorList>
    </citation>
    <scope>NUCLEOTIDE SEQUENCE</scope>
</reference>
<evidence type="ECO:0000313" key="3">
    <source>
        <dbReference type="EMBL" id="CAA7408105.1"/>
    </source>
</evidence>
<keyword evidence="1" id="KW-0677">Repeat</keyword>
<dbReference type="InterPro" id="IPR046960">
    <property type="entry name" value="PPR_At4g14850-like_plant"/>
</dbReference>
<dbReference type="InterPro" id="IPR046848">
    <property type="entry name" value="E_motif"/>
</dbReference>